<evidence type="ECO:0000256" key="1">
    <source>
        <dbReference type="SAM" id="SignalP"/>
    </source>
</evidence>
<reference evidence="2" key="1">
    <citation type="submission" date="2023-06" db="EMBL/GenBank/DDBJ databases">
        <title>Survivors Of The Sea: Transcriptome response of Skeletonema marinoi to long-term dormancy.</title>
        <authorList>
            <person name="Pinder M.I.M."/>
            <person name="Kourtchenko O."/>
            <person name="Robertson E.K."/>
            <person name="Larsson T."/>
            <person name="Maumus F."/>
            <person name="Osuna-Cruz C.M."/>
            <person name="Vancaester E."/>
            <person name="Stenow R."/>
            <person name="Vandepoele K."/>
            <person name="Ploug H."/>
            <person name="Bruchert V."/>
            <person name="Godhe A."/>
            <person name="Topel M."/>
        </authorList>
    </citation>
    <scope>NUCLEOTIDE SEQUENCE</scope>
    <source>
        <strain evidence="2">R05AC</strain>
    </source>
</reference>
<gene>
    <name evidence="2" type="ORF">QTG54_012997</name>
</gene>
<feature type="chain" id="PRO_5042131372" evidence="1">
    <location>
        <begin position="19"/>
        <end position="367"/>
    </location>
</feature>
<dbReference type="EMBL" id="JATAAI010000029">
    <property type="protein sequence ID" value="KAK1736397.1"/>
    <property type="molecule type" value="Genomic_DNA"/>
</dbReference>
<sequence length="367" mass="41412">MLTYPLALTALLAGSATAVSRSTKQEFIRAMRKHNLDPKIMADAAKSSALKKSIMDEAIMVPAGRKLEDAAAGYYSSNNNNQNVNYNQNYVQGTDDAYSFNQDVDWENDWGFDASQFSLSYERCATVKHFDVEKAAEEDATSPFRTQHFAVLRLCPAKSCDRPDWYLEVDVEEDEATEVEPEDNGEVYGANGKGCSSNYATFLLDAGKYLQLMGEFEDTQMDMYCNYCEQYMQKMYEKWVQNGGEGRHLEFEEFKNLPDVERMLGGLHYDAEWYSCSVYANACEKGFQDNYADFLDCAEVQKNNGMVAYTQATCSNDGETITLGLYSDDSCSEDITSKSNIANWIGEDVDEDTMAHYYKRINSGLAE</sequence>
<name>A0AAD8XZ59_9STRA</name>
<comment type="caution">
    <text evidence="2">The sequence shown here is derived from an EMBL/GenBank/DDBJ whole genome shotgun (WGS) entry which is preliminary data.</text>
</comment>
<evidence type="ECO:0000313" key="2">
    <source>
        <dbReference type="EMBL" id="KAK1736397.1"/>
    </source>
</evidence>
<proteinExistence type="predicted"/>
<dbReference type="AlphaFoldDB" id="A0AAD8XZ59"/>
<protein>
    <submittedName>
        <fullName evidence="2">Uncharacterized protein</fullName>
    </submittedName>
</protein>
<feature type="non-terminal residue" evidence="2">
    <location>
        <position position="367"/>
    </location>
</feature>
<evidence type="ECO:0000313" key="3">
    <source>
        <dbReference type="Proteomes" id="UP001224775"/>
    </source>
</evidence>
<organism evidence="2 3">
    <name type="scientific">Skeletonema marinoi</name>
    <dbReference type="NCBI Taxonomy" id="267567"/>
    <lineage>
        <taxon>Eukaryota</taxon>
        <taxon>Sar</taxon>
        <taxon>Stramenopiles</taxon>
        <taxon>Ochrophyta</taxon>
        <taxon>Bacillariophyta</taxon>
        <taxon>Coscinodiscophyceae</taxon>
        <taxon>Thalassiosirophycidae</taxon>
        <taxon>Thalassiosirales</taxon>
        <taxon>Skeletonemataceae</taxon>
        <taxon>Skeletonema</taxon>
        <taxon>Skeletonema marinoi-dohrnii complex</taxon>
    </lineage>
</organism>
<keyword evidence="3" id="KW-1185">Reference proteome</keyword>
<dbReference type="Proteomes" id="UP001224775">
    <property type="component" value="Unassembled WGS sequence"/>
</dbReference>
<keyword evidence="1" id="KW-0732">Signal</keyword>
<accession>A0AAD8XZ59</accession>
<feature type="signal peptide" evidence="1">
    <location>
        <begin position="1"/>
        <end position="18"/>
    </location>
</feature>